<organism evidence="1">
    <name type="scientific">Candidatus Kentrum sp. TC</name>
    <dbReference type="NCBI Taxonomy" id="2126339"/>
    <lineage>
        <taxon>Bacteria</taxon>
        <taxon>Pseudomonadati</taxon>
        <taxon>Pseudomonadota</taxon>
        <taxon>Gammaproteobacteria</taxon>
        <taxon>Candidatus Kentrum</taxon>
    </lineage>
</organism>
<protein>
    <submittedName>
        <fullName evidence="1">Uncharacterized protein</fullName>
    </submittedName>
</protein>
<gene>
    <name evidence="1" type="ORF">BECKTC1821F_GA0114240_10177</name>
</gene>
<dbReference type="AlphaFoldDB" id="A0A450ZU75"/>
<sequence>MQGVLGELWRNDTGIKVLPLKQKGFFRHLRDLGNRFVTGKETANPVGRGLDLGLDDCGCNERKASRIYLGKELLGWFDKLSSEALPQTNEP</sequence>
<dbReference type="EMBL" id="CAADFW010000017">
    <property type="protein sequence ID" value="VFK57352.1"/>
    <property type="molecule type" value="Genomic_DNA"/>
</dbReference>
<evidence type="ECO:0000313" key="1">
    <source>
        <dbReference type="EMBL" id="VFK57352.1"/>
    </source>
</evidence>
<reference evidence="1" key="1">
    <citation type="submission" date="2019-02" db="EMBL/GenBank/DDBJ databases">
        <authorList>
            <person name="Gruber-Vodicka R. H."/>
            <person name="Seah K. B. B."/>
        </authorList>
    </citation>
    <scope>NUCLEOTIDE SEQUENCE</scope>
    <source>
        <strain evidence="1">BECK_BZ126</strain>
    </source>
</reference>
<name>A0A450ZU75_9GAMM</name>
<proteinExistence type="predicted"/>
<accession>A0A450ZU75</accession>